<dbReference type="EMBL" id="CATOUU010000185">
    <property type="protein sequence ID" value="CAI9919791.1"/>
    <property type="molecule type" value="Genomic_DNA"/>
</dbReference>
<dbReference type="AlphaFoldDB" id="A0AA86NIB2"/>
<organism evidence="1">
    <name type="scientific">Hexamita inflata</name>
    <dbReference type="NCBI Taxonomy" id="28002"/>
    <lineage>
        <taxon>Eukaryota</taxon>
        <taxon>Metamonada</taxon>
        <taxon>Diplomonadida</taxon>
        <taxon>Hexamitidae</taxon>
        <taxon>Hexamitinae</taxon>
        <taxon>Hexamita</taxon>
    </lineage>
</organism>
<keyword evidence="3" id="KW-1185">Reference proteome</keyword>
<protein>
    <submittedName>
        <fullName evidence="2">Hypothetical_protein</fullName>
    </submittedName>
</protein>
<dbReference type="EMBL" id="CAXDID020001187">
    <property type="protein sequence ID" value="CAL6117127.1"/>
    <property type="molecule type" value="Genomic_DNA"/>
</dbReference>
<dbReference type="Proteomes" id="UP001642409">
    <property type="component" value="Unassembled WGS sequence"/>
</dbReference>
<comment type="caution">
    <text evidence="1">The sequence shown here is derived from an EMBL/GenBank/DDBJ whole genome shotgun (WGS) entry which is preliminary data.</text>
</comment>
<reference evidence="1" key="1">
    <citation type="submission" date="2023-06" db="EMBL/GenBank/DDBJ databases">
        <authorList>
            <person name="Kurt Z."/>
        </authorList>
    </citation>
    <scope>NUCLEOTIDE SEQUENCE</scope>
</reference>
<reference evidence="2 3" key="2">
    <citation type="submission" date="2024-07" db="EMBL/GenBank/DDBJ databases">
        <authorList>
            <person name="Akdeniz Z."/>
        </authorList>
    </citation>
    <scope>NUCLEOTIDE SEQUENCE [LARGE SCALE GENOMIC DNA]</scope>
</reference>
<accession>A0AA86NIB2</accession>
<evidence type="ECO:0000313" key="2">
    <source>
        <dbReference type="EMBL" id="CAL6117127.1"/>
    </source>
</evidence>
<proteinExistence type="predicted"/>
<sequence>MNYFEVVKFGRHIHYGDKNKIAIMKFLIALLILSCRFHQNKLIILNIILEWKQQHENQRTWLKYDRSIMLKKIEIKRSSGQVKYPTWSGDYFGLCYSRNNVRAKWFSLSCICILVRISIVKQVDFSTSHSNVFVQTLTKQLLKSSRDELELAVVQNAMHYNISCKDQYALLIKLRLSEMLYKIIS</sequence>
<evidence type="ECO:0000313" key="1">
    <source>
        <dbReference type="EMBL" id="CAI9919791.1"/>
    </source>
</evidence>
<gene>
    <name evidence="1" type="ORF">HINF_LOCUS7436</name>
    <name evidence="2" type="ORF">HINF_LOCUS79320</name>
</gene>
<evidence type="ECO:0000313" key="3">
    <source>
        <dbReference type="Proteomes" id="UP001642409"/>
    </source>
</evidence>
<name>A0AA86NIB2_9EUKA</name>